<keyword evidence="6" id="KW-1185">Reference proteome</keyword>
<evidence type="ECO:0000256" key="2">
    <source>
        <dbReference type="ARBA" id="ARBA00023125"/>
    </source>
</evidence>
<sequence>MQKKHNPKLIQHYMTKYQMNQHFSQDMTPYIELFFWKKNEHICREDEHAEYLFFFVEGKAKVYITLQNGKSLLLCFYEEFKLIGDIEIINGKNSTANVQAIEECYCLGIKREIVSQYLLRDVIFLRFMCESLSHELERSSKNSSINLLYPLENRLASYLYTTISHDVTKQEDTPIFQENLTALAELLGTSYRHLHRSIDSLCKKMIIERTPQGIKIVNEDELKALTFDLYQ</sequence>
<gene>
    <name evidence="5" type="ORF">ESZ54_08290</name>
</gene>
<dbReference type="InterPro" id="IPR018490">
    <property type="entry name" value="cNMP-bd_dom_sf"/>
</dbReference>
<reference evidence="5 6" key="1">
    <citation type="submission" date="2019-01" db="EMBL/GenBank/DDBJ databases">
        <title>Vagococcus silagei sp. nov. isolated from brewer's grain.</title>
        <authorList>
            <person name="Guu J.-R."/>
        </authorList>
    </citation>
    <scope>NUCLEOTIDE SEQUENCE [LARGE SCALE GENOMIC DNA]</scope>
    <source>
        <strain evidence="5 6">2B-2</strain>
    </source>
</reference>
<dbReference type="InterPro" id="IPR000595">
    <property type="entry name" value="cNMP-bd_dom"/>
</dbReference>
<dbReference type="EMBL" id="SDGV01000017">
    <property type="protein sequence ID" value="THB60955.1"/>
    <property type="molecule type" value="Genomic_DNA"/>
</dbReference>
<dbReference type="Pfam" id="PF13545">
    <property type="entry name" value="HTH_Crp_2"/>
    <property type="match status" value="1"/>
</dbReference>
<feature type="domain" description="Cyclic nucleotide-binding" evidence="4">
    <location>
        <begin position="35"/>
        <end position="135"/>
    </location>
</feature>
<evidence type="ECO:0000313" key="5">
    <source>
        <dbReference type="EMBL" id="THB60955.1"/>
    </source>
</evidence>
<evidence type="ECO:0000259" key="4">
    <source>
        <dbReference type="PROSITE" id="PS50042"/>
    </source>
</evidence>
<dbReference type="InterPro" id="IPR036390">
    <property type="entry name" value="WH_DNA-bd_sf"/>
</dbReference>
<dbReference type="Proteomes" id="UP000310506">
    <property type="component" value="Unassembled WGS sequence"/>
</dbReference>
<dbReference type="GO" id="GO:0003700">
    <property type="term" value="F:DNA-binding transcription factor activity"/>
    <property type="evidence" value="ECO:0007669"/>
    <property type="project" value="TreeGrafter"/>
</dbReference>
<dbReference type="InterPro" id="IPR014710">
    <property type="entry name" value="RmlC-like_jellyroll"/>
</dbReference>
<evidence type="ECO:0000256" key="3">
    <source>
        <dbReference type="ARBA" id="ARBA00023163"/>
    </source>
</evidence>
<name>A0A4S3B802_9ENTE</name>
<proteinExistence type="predicted"/>
<dbReference type="Pfam" id="PF00027">
    <property type="entry name" value="cNMP_binding"/>
    <property type="match status" value="1"/>
</dbReference>
<dbReference type="AlphaFoldDB" id="A0A4S3B802"/>
<dbReference type="CDD" id="cd00038">
    <property type="entry name" value="CAP_ED"/>
    <property type="match status" value="1"/>
</dbReference>
<evidence type="ECO:0000313" key="6">
    <source>
        <dbReference type="Proteomes" id="UP000310506"/>
    </source>
</evidence>
<dbReference type="Gene3D" id="2.60.120.10">
    <property type="entry name" value="Jelly Rolls"/>
    <property type="match status" value="1"/>
</dbReference>
<protein>
    <submittedName>
        <fullName evidence="5">Cyclic nucleotide-binding domain-containing protein</fullName>
    </submittedName>
</protein>
<organism evidence="5 6">
    <name type="scientific">Vagococcus silagei</name>
    <dbReference type="NCBI Taxonomy" id="2508885"/>
    <lineage>
        <taxon>Bacteria</taxon>
        <taxon>Bacillati</taxon>
        <taxon>Bacillota</taxon>
        <taxon>Bacilli</taxon>
        <taxon>Lactobacillales</taxon>
        <taxon>Enterococcaceae</taxon>
        <taxon>Vagococcus</taxon>
    </lineage>
</organism>
<dbReference type="RefSeq" id="WP_136137200.1">
    <property type="nucleotide sequence ID" value="NZ_SDGV01000017.1"/>
</dbReference>
<dbReference type="GO" id="GO:0003677">
    <property type="term" value="F:DNA binding"/>
    <property type="evidence" value="ECO:0007669"/>
    <property type="project" value="UniProtKB-KW"/>
</dbReference>
<dbReference type="InterPro" id="IPR050397">
    <property type="entry name" value="Env_Response_Regulators"/>
</dbReference>
<dbReference type="OrthoDB" id="581021at2"/>
<keyword evidence="3" id="KW-0804">Transcription</keyword>
<dbReference type="InterPro" id="IPR036388">
    <property type="entry name" value="WH-like_DNA-bd_sf"/>
</dbReference>
<dbReference type="InterPro" id="IPR012318">
    <property type="entry name" value="HTH_CRP"/>
</dbReference>
<dbReference type="SUPFAM" id="SSF46785">
    <property type="entry name" value="Winged helix' DNA-binding domain"/>
    <property type="match status" value="1"/>
</dbReference>
<dbReference type="SUPFAM" id="SSF51206">
    <property type="entry name" value="cAMP-binding domain-like"/>
    <property type="match status" value="1"/>
</dbReference>
<comment type="caution">
    <text evidence="5">The sequence shown here is derived from an EMBL/GenBank/DDBJ whole genome shotgun (WGS) entry which is preliminary data.</text>
</comment>
<dbReference type="GO" id="GO:0005829">
    <property type="term" value="C:cytosol"/>
    <property type="evidence" value="ECO:0007669"/>
    <property type="project" value="TreeGrafter"/>
</dbReference>
<dbReference type="Gene3D" id="1.10.10.10">
    <property type="entry name" value="Winged helix-like DNA-binding domain superfamily/Winged helix DNA-binding domain"/>
    <property type="match status" value="1"/>
</dbReference>
<dbReference type="PANTHER" id="PTHR24567:SF26">
    <property type="entry name" value="REGULATORY PROTEIN YEIL"/>
    <property type="match status" value="1"/>
</dbReference>
<dbReference type="PROSITE" id="PS50042">
    <property type="entry name" value="CNMP_BINDING_3"/>
    <property type="match status" value="1"/>
</dbReference>
<keyword evidence="1" id="KW-0805">Transcription regulation</keyword>
<dbReference type="PANTHER" id="PTHR24567">
    <property type="entry name" value="CRP FAMILY TRANSCRIPTIONAL REGULATORY PROTEIN"/>
    <property type="match status" value="1"/>
</dbReference>
<accession>A0A4S3B802</accession>
<evidence type="ECO:0000256" key="1">
    <source>
        <dbReference type="ARBA" id="ARBA00023015"/>
    </source>
</evidence>
<keyword evidence="2" id="KW-0238">DNA-binding</keyword>